<dbReference type="PROSITE" id="PS50931">
    <property type="entry name" value="HTH_LYSR"/>
    <property type="match status" value="1"/>
</dbReference>
<evidence type="ECO:0000259" key="5">
    <source>
        <dbReference type="PROSITE" id="PS50931"/>
    </source>
</evidence>
<dbReference type="PANTHER" id="PTHR30419:SF28">
    <property type="entry name" value="HTH-TYPE TRANSCRIPTIONAL REGULATOR BSDA"/>
    <property type="match status" value="1"/>
</dbReference>
<dbReference type="FunFam" id="1.10.10.10:FF:000001">
    <property type="entry name" value="LysR family transcriptional regulator"/>
    <property type="match status" value="1"/>
</dbReference>
<keyword evidence="3" id="KW-0238">DNA-binding</keyword>
<evidence type="ECO:0000256" key="4">
    <source>
        <dbReference type="ARBA" id="ARBA00023163"/>
    </source>
</evidence>
<dbReference type="InterPro" id="IPR036390">
    <property type="entry name" value="WH_DNA-bd_sf"/>
</dbReference>
<evidence type="ECO:0000256" key="2">
    <source>
        <dbReference type="ARBA" id="ARBA00023015"/>
    </source>
</evidence>
<dbReference type="Gene3D" id="3.40.190.290">
    <property type="match status" value="1"/>
</dbReference>
<dbReference type="KEGG" id="ain:Acin_0040"/>
<accession>G4Q5Z2</accession>
<dbReference type="GeneID" id="92877763"/>
<dbReference type="RefSeq" id="WP_009015137.1">
    <property type="nucleotide sequence ID" value="NC_016077.1"/>
</dbReference>
<protein>
    <recommendedName>
        <fullName evidence="5">HTH lysR-type domain-containing protein</fullName>
    </recommendedName>
</protein>
<feature type="domain" description="HTH lysR-type" evidence="5">
    <location>
        <begin position="1"/>
        <end position="58"/>
    </location>
</feature>
<dbReference type="InterPro" id="IPR036388">
    <property type="entry name" value="WH-like_DNA-bd_sf"/>
</dbReference>
<dbReference type="PATRIC" id="fig|568816.4.peg.36"/>
<evidence type="ECO:0000256" key="3">
    <source>
        <dbReference type="ARBA" id="ARBA00023125"/>
    </source>
</evidence>
<dbReference type="GO" id="GO:0003677">
    <property type="term" value="F:DNA binding"/>
    <property type="evidence" value="ECO:0007669"/>
    <property type="project" value="UniProtKB-KW"/>
</dbReference>
<dbReference type="Pfam" id="PF03466">
    <property type="entry name" value="LysR_substrate"/>
    <property type="match status" value="1"/>
</dbReference>
<dbReference type="eggNOG" id="COG0583">
    <property type="taxonomic scope" value="Bacteria"/>
</dbReference>
<dbReference type="PRINTS" id="PR00039">
    <property type="entry name" value="HTHLYSR"/>
</dbReference>
<dbReference type="InParanoid" id="G4Q5Z2"/>
<keyword evidence="7" id="KW-1185">Reference proteome</keyword>
<evidence type="ECO:0000256" key="1">
    <source>
        <dbReference type="ARBA" id="ARBA00009437"/>
    </source>
</evidence>
<dbReference type="EMBL" id="CP003058">
    <property type="protein sequence ID" value="AEQ21293.1"/>
    <property type="molecule type" value="Genomic_DNA"/>
</dbReference>
<organism evidence="6 7">
    <name type="scientific">Acidaminococcus intestini (strain RyC-MR95)</name>
    <dbReference type="NCBI Taxonomy" id="568816"/>
    <lineage>
        <taxon>Bacteria</taxon>
        <taxon>Bacillati</taxon>
        <taxon>Bacillota</taxon>
        <taxon>Negativicutes</taxon>
        <taxon>Acidaminococcales</taxon>
        <taxon>Acidaminococcaceae</taxon>
        <taxon>Acidaminococcus</taxon>
    </lineage>
</organism>
<dbReference type="PANTHER" id="PTHR30419">
    <property type="entry name" value="HTH-TYPE TRANSCRIPTIONAL REGULATOR YBHD"/>
    <property type="match status" value="1"/>
</dbReference>
<dbReference type="GO" id="GO:0003700">
    <property type="term" value="F:DNA-binding transcription factor activity"/>
    <property type="evidence" value="ECO:0007669"/>
    <property type="project" value="InterPro"/>
</dbReference>
<dbReference type="HOGENOM" id="CLU_039613_6_2_9"/>
<dbReference type="SUPFAM" id="SSF53850">
    <property type="entry name" value="Periplasmic binding protein-like II"/>
    <property type="match status" value="1"/>
</dbReference>
<gene>
    <name evidence="6" type="ordered locus">Acin_0040</name>
</gene>
<keyword evidence="4" id="KW-0804">Transcription</keyword>
<dbReference type="Pfam" id="PF00126">
    <property type="entry name" value="HTH_1"/>
    <property type="match status" value="1"/>
</dbReference>
<dbReference type="SUPFAM" id="SSF46785">
    <property type="entry name" value="Winged helix' DNA-binding domain"/>
    <property type="match status" value="1"/>
</dbReference>
<name>G4Q5Z2_ACIIR</name>
<dbReference type="Gene3D" id="1.10.10.10">
    <property type="entry name" value="Winged helix-like DNA-binding domain superfamily/Winged helix DNA-binding domain"/>
    <property type="match status" value="1"/>
</dbReference>
<evidence type="ECO:0000313" key="7">
    <source>
        <dbReference type="Proteomes" id="UP000007093"/>
    </source>
</evidence>
<dbReference type="GO" id="GO:0005829">
    <property type="term" value="C:cytosol"/>
    <property type="evidence" value="ECO:0007669"/>
    <property type="project" value="TreeGrafter"/>
</dbReference>
<dbReference type="InterPro" id="IPR000847">
    <property type="entry name" value="LysR_HTH_N"/>
</dbReference>
<proteinExistence type="inferred from homology"/>
<comment type="similarity">
    <text evidence="1">Belongs to the LysR transcriptional regulatory family.</text>
</comment>
<sequence>MNLQWLIYFQTIAELENYTQATKKLHVSQSNLSHAMRSLEEKLGVELFEKDGRNIRLSKYGEIFLPYVNKTLDSLDEGIAKLKEFLDPNTGTIELAGFPSVAQFSTDLMVRYQSETNRYDVHFQYAQIGWYEIHELIVSGKIDLCIATKFEEPEVAGTYIGDHPLVVIVPENHYLASRERVDLRELQDENFIGFNQNGQLAPMLQKTFASLGIEPRVVSRTPSDLIIYGLVAGGRGVSVVPFPLTHYAPFGTKLLCIENDIPKRRLYLQWNKEKFLPPAARYFRDYVIRSEEVFTQYFKRVNIGPETIGG</sequence>
<dbReference type="Proteomes" id="UP000007093">
    <property type="component" value="Chromosome"/>
</dbReference>
<evidence type="ECO:0000313" key="6">
    <source>
        <dbReference type="EMBL" id="AEQ21293.1"/>
    </source>
</evidence>
<keyword evidence="2" id="KW-0805">Transcription regulation</keyword>
<dbReference type="InterPro" id="IPR005119">
    <property type="entry name" value="LysR_subst-bd"/>
</dbReference>
<dbReference type="STRING" id="568816.Acin_0040"/>
<dbReference type="AlphaFoldDB" id="G4Q5Z2"/>
<reference evidence="6 7" key="1">
    <citation type="journal article" date="2011" name="J. Bacteriol.">
        <title>Complete genome sequence of Acidaminococcus intestini RYC-MR95, a Gram-negative bacterium from the phylum Firmicutes.</title>
        <authorList>
            <person name="D'Auria G."/>
            <person name="Galan J.C."/>
            <person name="Rodriguez-Alcayna M."/>
            <person name="Moya A."/>
            <person name="Baquero F."/>
            <person name="Latorre A."/>
        </authorList>
    </citation>
    <scope>NUCLEOTIDE SEQUENCE [LARGE SCALE GENOMIC DNA]</scope>
    <source>
        <strain evidence="6 7">RyC-MR95</strain>
    </source>
</reference>
<dbReference type="InterPro" id="IPR050950">
    <property type="entry name" value="HTH-type_LysR_regulators"/>
</dbReference>